<dbReference type="EnsemblMetazoa" id="HelroT164906">
    <property type="protein sequence ID" value="HelroP164906"/>
    <property type="gene ID" value="HelroG164906"/>
</dbReference>
<dbReference type="STRING" id="6412.T1EVY4"/>
<evidence type="ECO:0008006" key="4">
    <source>
        <dbReference type="Google" id="ProtNLM"/>
    </source>
</evidence>
<dbReference type="HOGENOM" id="CLU_1770104_0_0_1"/>
<reference evidence="3" key="1">
    <citation type="submission" date="2012-12" db="EMBL/GenBank/DDBJ databases">
        <authorList>
            <person name="Hellsten U."/>
            <person name="Grimwood J."/>
            <person name="Chapman J.A."/>
            <person name="Shapiro H."/>
            <person name="Aerts A."/>
            <person name="Otillar R.P."/>
            <person name="Terry A.Y."/>
            <person name="Boore J.L."/>
            <person name="Simakov O."/>
            <person name="Marletaz F."/>
            <person name="Cho S.-J."/>
            <person name="Edsinger-Gonzales E."/>
            <person name="Havlak P."/>
            <person name="Kuo D.-H."/>
            <person name="Larsson T."/>
            <person name="Lv J."/>
            <person name="Arendt D."/>
            <person name="Savage R."/>
            <person name="Osoegawa K."/>
            <person name="de Jong P."/>
            <person name="Lindberg D.R."/>
            <person name="Seaver E.C."/>
            <person name="Weisblat D.A."/>
            <person name="Putnam N.H."/>
            <person name="Grigoriev I.V."/>
            <person name="Rokhsar D.S."/>
        </authorList>
    </citation>
    <scope>NUCLEOTIDE SEQUENCE</scope>
</reference>
<reference evidence="1 3" key="2">
    <citation type="journal article" date="2013" name="Nature">
        <title>Insights into bilaterian evolution from three spiralian genomes.</title>
        <authorList>
            <person name="Simakov O."/>
            <person name="Marletaz F."/>
            <person name="Cho S.J."/>
            <person name="Edsinger-Gonzales E."/>
            <person name="Havlak P."/>
            <person name="Hellsten U."/>
            <person name="Kuo D.H."/>
            <person name="Larsson T."/>
            <person name="Lv J."/>
            <person name="Arendt D."/>
            <person name="Savage R."/>
            <person name="Osoegawa K."/>
            <person name="de Jong P."/>
            <person name="Grimwood J."/>
            <person name="Chapman J.A."/>
            <person name="Shapiro H."/>
            <person name="Aerts A."/>
            <person name="Otillar R.P."/>
            <person name="Terry A.Y."/>
            <person name="Boore J.L."/>
            <person name="Grigoriev I.V."/>
            <person name="Lindberg D.R."/>
            <person name="Seaver E.C."/>
            <person name="Weisblat D.A."/>
            <person name="Putnam N.H."/>
            <person name="Rokhsar D.S."/>
        </authorList>
    </citation>
    <scope>NUCLEOTIDE SEQUENCE</scope>
</reference>
<evidence type="ECO:0000313" key="2">
    <source>
        <dbReference type="EnsemblMetazoa" id="HelroP164906"/>
    </source>
</evidence>
<dbReference type="AlphaFoldDB" id="T1EVY4"/>
<dbReference type="EMBL" id="KB097639">
    <property type="protein sequence ID" value="ESN92790.1"/>
    <property type="molecule type" value="Genomic_DNA"/>
</dbReference>
<reference evidence="2" key="3">
    <citation type="submission" date="2015-06" db="UniProtKB">
        <authorList>
            <consortium name="EnsemblMetazoa"/>
        </authorList>
    </citation>
    <scope>IDENTIFICATION</scope>
</reference>
<dbReference type="OrthoDB" id="10062389at2759"/>
<dbReference type="GeneID" id="20200734"/>
<dbReference type="RefSeq" id="XP_009029090.1">
    <property type="nucleotide sequence ID" value="XM_009030842.1"/>
</dbReference>
<name>T1EVY4_HELRO</name>
<dbReference type="EMBL" id="AMQM01001878">
    <property type="status" value="NOT_ANNOTATED_CDS"/>
    <property type="molecule type" value="Genomic_DNA"/>
</dbReference>
<accession>T1EVY4</accession>
<evidence type="ECO:0000313" key="3">
    <source>
        <dbReference type="Proteomes" id="UP000015101"/>
    </source>
</evidence>
<dbReference type="InParanoid" id="T1EVY4"/>
<organism evidence="2 3">
    <name type="scientific">Helobdella robusta</name>
    <name type="common">Californian leech</name>
    <dbReference type="NCBI Taxonomy" id="6412"/>
    <lineage>
        <taxon>Eukaryota</taxon>
        <taxon>Metazoa</taxon>
        <taxon>Spiralia</taxon>
        <taxon>Lophotrochozoa</taxon>
        <taxon>Annelida</taxon>
        <taxon>Clitellata</taxon>
        <taxon>Hirudinea</taxon>
        <taxon>Rhynchobdellida</taxon>
        <taxon>Glossiphoniidae</taxon>
        <taxon>Helobdella</taxon>
    </lineage>
</organism>
<evidence type="ECO:0000313" key="1">
    <source>
        <dbReference type="EMBL" id="ESN92790.1"/>
    </source>
</evidence>
<sequence length="147" mass="17114">MEKALGVINKVRFYAPRRTLNMLYNAMRVSYISYCNVVWAGTYRTITDPIRLIMKRALRLVTSSTKQSHTLPLFLSTKNLNFDQVSVYFTANFVYKQLTNKLPSKYKIITTLAATTRDKITLDQIHQKQTFSSSMYIARDQEFGICY</sequence>
<proteinExistence type="predicted"/>
<dbReference type="KEGG" id="hro:HELRODRAFT_164906"/>
<dbReference type="Proteomes" id="UP000015101">
    <property type="component" value="Unassembled WGS sequence"/>
</dbReference>
<dbReference type="CTD" id="20200734"/>
<keyword evidence="3" id="KW-1185">Reference proteome</keyword>
<protein>
    <recommendedName>
        <fullName evidence="4">Reverse transcriptase domain-containing protein</fullName>
    </recommendedName>
</protein>
<gene>
    <name evidence="2" type="primary">20200734</name>
    <name evidence="1" type="ORF">HELRODRAFT_164906</name>
</gene>